<dbReference type="Pfam" id="PF00326">
    <property type="entry name" value="Peptidase_S9"/>
    <property type="match status" value="1"/>
</dbReference>
<evidence type="ECO:0000256" key="2">
    <source>
        <dbReference type="ARBA" id="ARBA00022670"/>
    </source>
</evidence>
<feature type="domain" description="Peptidase S9 prolyl oligopeptidase catalytic" evidence="4">
    <location>
        <begin position="452"/>
        <end position="658"/>
    </location>
</feature>
<evidence type="ECO:0000256" key="3">
    <source>
        <dbReference type="ARBA" id="ARBA00022801"/>
    </source>
</evidence>
<keyword evidence="2" id="KW-0645">Protease</keyword>
<dbReference type="AlphaFoldDB" id="A0AAW6U9B4"/>
<dbReference type="RefSeq" id="WP_282839156.1">
    <property type="nucleotide sequence ID" value="NZ_JASCXW010000009.1"/>
</dbReference>
<comment type="caution">
    <text evidence="5">The sequence shown here is derived from an EMBL/GenBank/DDBJ whole genome shotgun (WGS) entry which is preliminary data.</text>
</comment>
<proteinExistence type="inferred from homology"/>
<dbReference type="EMBL" id="JASCXW010000009">
    <property type="protein sequence ID" value="MDI6452733.1"/>
    <property type="molecule type" value="Genomic_DNA"/>
</dbReference>
<gene>
    <name evidence="5" type="ORF">QJ521_04060</name>
</gene>
<evidence type="ECO:0000259" key="4">
    <source>
        <dbReference type="Pfam" id="PF00326"/>
    </source>
</evidence>
<name>A0AAW6U9B4_9MOLU</name>
<dbReference type="InterPro" id="IPR001375">
    <property type="entry name" value="Peptidase_S9_cat"/>
</dbReference>
<dbReference type="EC" id="3.4.-.-" evidence="5"/>
<dbReference type="SUPFAM" id="SSF53474">
    <property type="entry name" value="alpha/beta-Hydrolases"/>
    <property type="match status" value="1"/>
</dbReference>
<dbReference type="PANTHER" id="PTHR42776:SF27">
    <property type="entry name" value="DIPEPTIDYL PEPTIDASE FAMILY MEMBER 6"/>
    <property type="match status" value="1"/>
</dbReference>
<protein>
    <submittedName>
        <fullName evidence="5">S9 family peptidase</fullName>
        <ecNumber evidence="5">3.4.-.-</ecNumber>
    </submittedName>
</protein>
<dbReference type="SUPFAM" id="SSF82171">
    <property type="entry name" value="DPP6 N-terminal domain-like"/>
    <property type="match status" value="1"/>
</dbReference>
<keyword evidence="3 5" id="KW-0378">Hydrolase</keyword>
<organism evidence="5 6">
    <name type="scientific">Peloplasma aerotolerans</name>
    <dbReference type="NCBI Taxonomy" id="3044389"/>
    <lineage>
        <taxon>Bacteria</taxon>
        <taxon>Bacillati</taxon>
        <taxon>Mycoplasmatota</taxon>
        <taxon>Mollicutes</taxon>
        <taxon>Acholeplasmatales</taxon>
        <taxon>Acholeplasmataceae</taxon>
        <taxon>Peloplasma</taxon>
    </lineage>
</organism>
<evidence type="ECO:0000313" key="6">
    <source>
        <dbReference type="Proteomes" id="UP001431532"/>
    </source>
</evidence>
<dbReference type="PANTHER" id="PTHR42776">
    <property type="entry name" value="SERINE PEPTIDASE S9 FAMILY MEMBER"/>
    <property type="match status" value="1"/>
</dbReference>
<dbReference type="InterPro" id="IPR029058">
    <property type="entry name" value="AB_hydrolase_fold"/>
</dbReference>
<evidence type="ECO:0000256" key="1">
    <source>
        <dbReference type="ARBA" id="ARBA00010040"/>
    </source>
</evidence>
<reference evidence="5" key="1">
    <citation type="submission" date="2023-05" db="EMBL/GenBank/DDBJ databases">
        <title>Mariniplasma microaerophilum sp. nov., a novel anaerobic mollicute isolated from terrestrial mud volcano, Taman Peninsula, Russia.</title>
        <authorList>
            <person name="Khomyakova M.A."/>
            <person name="Merkel A.Y."/>
            <person name="Slobodkin A.I."/>
        </authorList>
    </citation>
    <scope>NUCLEOTIDE SEQUENCE</scope>
    <source>
        <strain evidence="5">M4Ah</strain>
    </source>
</reference>
<comment type="similarity">
    <text evidence="1">Belongs to the peptidase S9C family.</text>
</comment>
<dbReference type="GO" id="GO:0004252">
    <property type="term" value="F:serine-type endopeptidase activity"/>
    <property type="evidence" value="ECO:0007669"/>
    <property type="project" value="TreeGrafter"/>
</dbReference>
<dbReference type="Gene3D" id="3.40.50.1820">
    <property type="entry name" value="alpha/beta hydrolase"/>
    <property type="match status" value="1"/>
</dbReference>
<dbReference type="Proteomes" id="UP001431532">
    <property type="component" value="Unassembled WGS sequence"/>
</dbReference>
<evidence type="ECO:0000313" key="5">
    <source>
        <dbReference type="EMBL" id="MDI6452733.1"/>
    </source>
</evidence>
<accession>A0AAW6U9B4</accession>
<keyword evidence="6" id="KW-1185">Reference proteome</keyword>
<dbReference type="GO" id="GO:0006508">
    <property type="term" value="P:proteolysis"/>
    <property type="evidence" value="ECO:0007669"/>
    <property type="project" value="UniProtKB-KW"/>
</dbReference>
<dbReference type="FunFam" id="3.40.50.1820:FF:000028">
    <property type="entry name" value="S9 family peptidase"/>
    <property type="match status" value="1"/>
</dbReference>
<sequence>MEQIKIDSFLDFKYISNLTSNPSQTQMAFAVGKANLKKNEYNYDLFVSDGKRHTRITTLKKGSHFIWENDQTLLFPLAKNKSEEKKIKEDKRSIYYRYHLIDRKLEKAFEFDFPVTVEDQLDGNKLLLSAALTAEQHRLYQDNKADRKKFLDEQKKSSLYEDINEIPFYFNGNGFTANVRKQLFIFDIETKVVAPILDPNFSFNIIKVSDDKKHVFFTGTIATPVKTLTSQAYVYHLDSKTIDTLYAENDFAFRGLYLLKNKVIVSGSDMKDFGLNQNSDFYVLNHNKLELLNLYGGSIGNSVGSDVRLGGNQSNLIFNDKLYFTSTVDDHVELNSLDLNGEIKCEYPFNGSIDGFCILNHQIYVVGLYRQKLQEIYMVDTEQKKQEQRTRINQRALKNLYVAKPRPVYVKHDTHIVKGWVLYPKDYDPALKYPAILDIHGGPKTVYGQVYYHEMQFWANKGYFVCFANPRGSDGKGDVFADIRGKYGTMDYQDLMDFTDLVLKKTPSIDQNQVFVTGGSYGGFMTNWMVGHTHIFKAAVTQRSIANWLSFHGTSDIGFYFSKDQTAGHPNLDTDLLWEQSPMKYAQNIQTPLLFIHSDKDYRCPIEQAMQLFTILKQRGLDTKFVWFKEETHELSRSGKPQARLKRLNEITDWFEKYRK</sequence>